<dbReference type="InterPro" id="IPR021833">
    <property type="entry name" value="DUF3425"/>
</dbReference>
<gene>
    <name evidence="1" type="ORF">Focb16_v008150</name>
</gene>
<comment type="caution">
    <text evidence="1">The sequence shown here is derived from an EMBL/GenBank/DDBJ whole genome shotgun (WGS) entry which is preliminary data.</text>
</comment>
<dbReference type="PANTHER" id="PTHR38116">
    <property type="entry name" value="CHROMOSOME 7, WHOLE GENOME SHOTGUN SEQUENCE"/>
    <property type="match status" value="1"/>
</dbReference>
<dbReference type="Proteomes" id="UP000320707">
    <property type="component" value="Unassembled WGS sequence"/>
</dbReference>
<dbReference type="EMBL" id="SRMI01000002">
    <property type="protein sequence ID" value="TVY77941.1"/>
    <property type="molecule type" value="Genomic_DNA"/>
</dbReference>
<dbReference type="AlphaFoldDB" id="A0A559LSS9"/>
<name>A0A559LSS9_FUSOC</name>
<dbReference type="Pfam" id="PF11905">
    <property type="entry name" value="DUF3425"/>
    <property type="match status" value="1"/>
</dbReference>
<dbReference type="PANTHER" id="PTHR38116:SF1">
    <property type="entry name" value="BZIP DOMAIN-CONTAINING PROTEIN"/>
    <property type="match status" value="1"/>
</dbReference>
<accession>A0A559LSS9</accession>
<protein>
    <submittedName>
        <fullName evidence="1">Uncharacterized protein</fullName>
    </submittedName>
</protein>
<organism evidence="1 2">
    <name type="scientific">Fusarium oxysporum f. sp. cubense</name>
    <dbReference type="NCBI Taxonomy" id="61366"/>
    <lineage>
        <taxon>Eukaryota</taxon>
        <taxon>Fungi</taxon>
        <taxon>Dikarya</taxon>
        <taxon>Ascomycota</taxon>
        <taxon>Pezizomycotina</taxon>
        <taxon>Sordariomycetes</taxon>
        <taxon>Hypocreomycetidae</taxon>
        <taxon>Hypocreales</taxon>
        <taxon>Nectriaceae</taxon>
        <taxon>Fusarium</taxon>
        <taxon>Fusarium oxysporum species complex</taxon>
    </lineage>
</organism>
<evidence type="ECO:0000313" key="1">
    <source>
        <dbReference type="EMBL" id="TVY77941.1"/>
    </source>
</evidence>
<evidence type="ECO:0000313" key="2">
    <source>
        <dbReference type="Proteomes" id="UP000320707"/>
    </source>
</evidence>
<reference evidence="1 2" key="1">
    <citation type="journal article" date="2019" name="Microbiol. Resour. Announc.">
        <title>High-quality draft genome sequence of Fusarium oxysporum f. sp. cubense strain 160527, a causal agent of Panama disease.</title>
        <authorList>
            <person name="Asai S."/>
            <person name="Ayukawa Y."/>
            <person name="Gan P."/>
            <person name="Masuda S."/>
            <person name="Komatsu K."/>
            <person name="Shirasu K."/>
            <person name="Arie T."/>
        </authorList>
    </citation>
    <scope>NUCLEOTIDE SEQUENCE [LARGE SCALE GENOMIC DNA]</scope>
    <source>
        <strain evidence="1 2">160527</strain>
    </source>
</reference>
<proteinExistence type="predicted"/>
<sequence length="234" mass="26795">MQTRCYGPSLPYTCNDHQLGTASLTLSDVVGRVGEAESLSLNSFTACEPDSERTESFMIRFSTDARQRWINGAPQTDMLLSLVQFNTTRALVINARLLGIASEFMLPEARSRMHRHVVDDAKMHGSIPLSLQPTYLQLTTSHHAWVDILPFPEMRDNILRRNEDSYDKKELCRDLRGFQDVAKGLGGMIIWGEAWDCRAWEVTESFASKWAWVIRDCFQLQESTQYWRSARGEI</sequence>